<gene>
    <name evidence="1" type="ORF">ACJDT4_13215</name>
</gene>
<evidence type="ECO:0000313" key="1">
    <source>
        <dbReference type="EMBL" id="MFL0251377.1"/>
    </source>
</evidence>
<accession>A0ABW8THT2</accession>
<name>A0ABW8THT2_9CLOT</name>
<dbReference type="EMBL" id="JBJIAA010000010">
    <property type="protein sequence ID" value="MFL0251377.1"/>
    <property type="molecule type" value="Genomic_DNA"/>
</dbReference>
<organism evidence="1 2">
    <name type="scientific">Clostridium neuense</name>
    <dbReference type="NCBI Taxonomy" id="1728934"/>
    <lineage>
        <taxon>Bacteria</taxon>
        <taxon>Bacillati</taxon>
        <taxon>Bacillota</taxon>
        <taxon>Clostridia</taxon>
        <taxon>Eubacteriales</taxon>
        <taxon>Clostridiaceae</taxon>
        <taxon>Clostridium</taxon>
    </lineage>
</organism>
<reference evidence="1 2" key="1">
    <citation type="submission" date="2024-11" db="EMBL/GenBank/DDBJ databases">
        <authorList>
            <person name="Heng Y.C."/>
            <person name="Lim A.C.H."/>
            <person name="Lee J.K.Y."/>
            <person name="Kittelmann S."/>
        </authorList>
    </citation>
    <scope>NUCLEOTIDE SEQUENCE [LARGE SCALE GENOMIC DNA]</scope>
    <source>
        <strain evidence="1 2">WILCCON 0114</strain>
    </source>
</reference>
<protein>
    <submittedName>
        <fullName evidence="1">Uncharacterized protein</fullName>
    </submittedName>
</protein>
<comment type="caution">
    <text evidence="1">The sequence shown here is derived from an EMBL/GenBank/DDBJ whole genome shotgun (WGS) entry which is preliminary data.</text>
</comment>
<sequence>MNNQLPVAEKIKGFNKLPLEAQKIFTGFLKNFYAAFEFPADHEIVKVAIAKEGRGKHMSKFIKATCENDEWFHVSSVHSWY</sequence>
<proteinExistence type="predicted"/>
<dbReference type="RefSeq" id="WP_406788035.1">
    <property type="nucleotide sequence ID" value="NZ_JBJIAA010000010.1"/>
</dbReference>
<keyword evidence="2" id="KW-1185">Reference proteome</keyword>
<dbReference type="Proteomes" id="UP001623592">
    <property type="component" value="Unassembled WGS sequence"/>
</dbReference>
<evidence type="ECO:0000313" key="2">
    <source>
        <dbReference type="Proteomes" id="UP001623592"/>
    </source>
</evidence>